<dbReference type="Gene3D" id="1.10.12.10">
    <property type="entry name" value="Lyase 2-enoyl-coa Hydratase, Chain A, domain 2"/>
    <property type="match status" value="1"/>
</dbReference>
<dbReference type="EMBL" id="SNVV01000003">
    <property type="protein sequence ID" value="TDN55764.1"/>
    <property type="molecule type" value="Genomic_DNA"/>
</dbReference>
<organism evidence="2 3">
    <name type="scientific">Azoarcus indigens</name>
    <dbReference type="NCBI Taxonomy" id="29545"/>
    <lineage>
        <taxon>Bacteria</taxon>
        <taxon>Pseudomonadati</taxon>
        <taxon>Pseudomonadota</taxon>
        <taxon>Betaproteobacteria</taxon>
        <taxon>Rhodocyclales</taxon>
        <taxon>Zoogloeaceae</taxon>
        <taxon>Azoarcus</taxon>
    </lineage>
</organism>
<name>A0A4R6EDE3_9RHOO</name>
<dbReference type="OrthoDB" id="9807606at2"/>
<gene>
    <name evidence="2" type="ORF">C7389_10396</name>
</gene>
<sequence>MYETLEIVREGAVATLWMNRPEVHNAFNARLIAELDAACRALEEDEGVRLLVLAGRGKSFSAGADLNWMKAAGQASPADNLADARKLTGMLRTLAELRKPTLARVQGAALGGGMGLAAACDICIAGESAMFATSEVRLGIIPAAISPYVIRAIGERQASRYFLSAERLPAVQAARLGLVHEVVEDAALDARVAEITAALLQGGPKAQAAAKALIRAVARRAVDEAVAEDSACRIAELRTTPEAQEGLAAFLAKRPPSWVSKGGAGE</sequence>
<dbReference type="RefSeq" id="WP_133588959.1">
    <property type="nucleotide sequence ID" value="NZ_SNVV01000003.1"/>
</dbReference>
<dbReference type="PANTHER" id="PTHR42964:SF1">
    <property type="entry name" value="POLYKETIDE BIOSYNTHESIS ENOYL-COA HYDRATASE PKSH-RELATED"/>
    <property type="match status" value="1"/>
</dbReference>
<dbReference type="SUPFAM" id="SSF52096">
    <property type="entry name" value="ClpP/crotonase"/>
    <property type="match status" value="1"/>
</dbReference>
<evidence type="ECO:0000313" key="3">
    <source>
        <dbReference type="Proteomes" id="UP000295129"/>
    </source>
</evidence>
<dbReference type="InterPro" id="IPR014748">
    <property type="entry name" value="Enoyl-CoA_hydra_C"/>
</dbReference>
<accession>A0A4R6EDE3</accession>
<dbReference type="GO" id="GO:0008300">
    <property type="term" value="P:isoprenoid catabolic process"/>
    <property type="evidence" value="ECO:0007669"/>
    <property type="project" value="TreeGrafter"/>
</dbReference>
<dbReference type="Gene3D" id="3.90.226.10">
    <property type="entry name" value="2-enoyl-CoA Hydratase, Chain A, domain 1"/>
    <property type="match status" value="1"/>
</dbReference>
<proteinExistence type="inferred from homology"/>
<dbReference type="Proteomes" id="UP000295129">
    <property type="component" value="Unassembled WGS sequence"/>
</dbReference>
<dbReference type="Pfam" id="PF00378">
    <property type="entry name" value="ECH_1"/>
    <property type="match status" value="1"/>
</dbReference>
<evidence type="ECO:0000256" key="1">
    <source>
        <dbReference type="ARBA" id="ARBA00005254"/>
    </source>
</evidence>
<dbReference type="AlphaFoldDB" id="A0A4R6EDE3"/>
<dbReference type="InterPro" id="IPR029045">
    <property type="entry name" value="ClpP/crotonase-like_dom_sf"/>
</dbReference>
<protein>
    <submittedName>
        <fullName evidence="2">Methylglutaconyl-CoA hydratase</fullName>
    </submittedName>
</protein>
<dbReference type="InterPro" id="IPR051683">
    <property type="entry name" value="Enoyl-CoA_Hydratase/Isomerase"/>
</dbReference>
<dbReference type="CDD" id="cd06558">
    <property type="entry name" value="crotonase-like"/>
    <property type="match status" value="1"/>
</dbReference>
<comment type="caution">
    <text evidence="2">The sequence shown here is derived from an EMBL/GenBank/DDBJ whole genome shotgun (WGS) entry which is preliminary data.</text>
</comment>
<dbReference type="PANTHER" id="PTHR42964">
    <property type="entry name" value="ENOYL-COA HYDRATASE"/>
    <property type="match status" value="1"/>
</dbReference>
<comment type="similarity">
    <text evidence="1">Belongs to the enoyl-CoA hydratase/isomerase family.</text>
</comment>
<evidence type="ECO:0000313" key="2">
    <source>
        <dbReference type="EMBL" id="TDN55764.1"/>
    </source>
</evidence>
<keyword evidence="3" id="KW-1185">Reference proteome</keyword>
<reference evidence="2 3" key="1">
    <citation type="submission" date="2019-03" db="EMBL/GenBank/DDBJ databases">
        <title>Genomic Encyclopedia of Type Strains, Phase IV (KMG-IV): sequencing the most valuable type-strain genomes for metagenomic binning, comparative biology and taxonomic classification.</title>
        <authorList>
            <person name="Goeker M."/>
        </authorList>
    </citation>
    <scope>NUCLEOTIDE SEQUENCE [LARGE SCALE GENOMIC DNA]</scope>
    <source>
        <strain evidence="2 3">DSM 12121</strain>
    </source>
</reference>
<dbReference type="GO" id="GO:0003824">
    <property type="term" value="F:catalytic activity"/>
    <property type="evidence" value="ECO:0007669"/>
    <property type="project" value="UniProtKB-ARBA"/>
</dbReference>
<dbReference type="InterPro" id="IPR001753">
    <property type="entry name" value="Enoyl-CoA_hydra/iso"/>
</dbReference>